<dbReference type="InterPro" id="IPR011083">
    <property type="entry name" value="Phage_tail_collar_dom"/>
</dbReference>
<feature type="domain" description="Phage tail collar" evidence="1">
    <location>
        <begin position="8"/>
        <end position="63"/>
    </location>
</feature>
<reference evidence="3" key="1">
    <citation type="journal article" date="2019" name="Int. J. Syst. Evol. Microbiol.">
        <title>The Global Catalogue of Microorganisms (GCM) 10K type strain sequencing project: providing services to taxonomists for standard genome sequencing and annotation.</title>
        <authorList>
            <consortium name="The Broad Institute Genomics Platform"/>
            <consortium name="The Broad Institute Genome Sequencing Center for Infectious Disease"/>
            <person name="Wu L."/>
            <person name="Ma J."/>
        </authorList>
    </citation>
    <scope>NUCLEOTIDE SEQUENCE [LARGE SCALE GENOMIC DNA]</scope>
    <source>
        <strain evidence="3">CCUG 55131</strain>
    </source>
</reference>
<dbReference type="EMBL" id="JBHUIX010000004">
    <property type="protein sequence ID" value="MFD2173437.1"/>
    <property type="molecule type" value="Genomic_DNA"/>
</dbReference>
<protein>
    <submittedName>
        <fullName evidence="2">Phage tail protein</fullName>
    </submittedName>
</protein>
<organism evidence="2 3">
    <name type="scientific">Rhodobacter lacus</name>
    <dbReference type="NCBI Taxonomy" id="1641972"/>
    <lineage>
        <taxon>Bacteria</taxon>
        <taxon>Pseudomonadati</taxon>
        <taxon>Pseudomonadota</taxon>
        <taxon>Alphaproteobacteria</taxon>
        <taxon>Rhodobacterales</taxon>
        <taxon>Rhodobacter group</taxon>
        <taxon>Rhodobacter</taxon>
    </lineage>
</organism>
<dbReference type="InterPro" id="IPR037053">
    <property type="entry name" value="Phage_tail_collar_dom_sf"/>
</dbReference>
<evidence type="ECO:0000313" key="2">
    <source>
        <dbReference type="EMBL" id="MFD2173437.1"/>
    </source>
</evidence>
<dbReference type="SUPFAM" id="SSF88874">
    <property type="entry name" value="Receptor-binding domain of short tail fibre protein gp12"/>
    <property type="match status" value="1"/>
</dbReference>
<evidence type="ECO:0000313" key="3">
    <source>
        <dbReference type="Proteomes" id="UP001597413"/>
    </source>
</evidence>
<evidence type="ECO:0000259" key="1">
    <source>
        <dbReference type="Pfam" id="PF07484"/>
    </source>
</evidence>
<accession>A0ABW5A5D0</accession>
<dbReference type="Gene3D" id="3.90.1340.10">
    <property type="entry name" value="Phage tail collar domain"/>
    <property type="match status" value="1"/>
</dbReference>
<dbReference type="Proteomes" id="UP001597413">
    <property type="component" value="Unassembled WGS sequence"/>
</dbReference>
<comment type="caution">
    <text evidence="2">The sequence shown here is derived from an EMBL/GenBank/DDBJ whole genome shotgun (WGS) entry which is preliminary data.</text>
</comment>
<dbReference type="RefSeq" id="WP_377387913.1">
    <property type="nucleotide sequence ID" value="NZ_JBHUIX010000004.1"/>
</dbReference>
<gene>
    <name evidence="2" type="ORF">ACFSM0_04950</name>
</gene>
<sequence length="171" mass="18367">MSEPFLAEIRMVGFDFAPRGWSFVDGQILPISQNQALYSLLGTTYGGDGRTTFALPDLRGRTPIHRTGGQELGQSAGEETVTLTVTQMPDHLHYVQAQASVGSQRSPENHYLSTPSGAGLAFYAAPRSATSIALKSGTVARMGSSLPHDNMQPYCTVSFCIALQGLFPSRN</sequence>
<dbReference type="Pfam" id="PF07484">
    <property type="entry name" value="Collar"/>
    <property type="match status" value="1"/>
</dbReference>
<proteinExistence type="predicted"/>
<name>A0ABW5A5D0_9RHOB</name>
<keyword evidence="3" id="KW-1185">Reference proteome</keyword>